<dbReference type="Pfam" id="PF01381">
    <property type="entry name" value="HTH_3"/>
    <property type="match status" value="1"/>
</dbReference>
<organism evidence="3 4">
    <name type="scientific">Paenibacillus violae</name>
    <dbReference type="NCBI Taxonomy" id="3077234"/>
    <lineage>
        <taxon>Bacteria</taxon>
        <taxon>Bacillati</taxon>
        <taxon>Bacillota</taxon>
        <taxon>Bacilli</taxon>
        <taxon>Bacillales</taxon>
        <taxon>Paenibacillaceae</taxon>
        <taxon>Paenibacillus</taxon>
    </lineage>
</organism>
<dbReference type="SUPFAM" id="SSF47413">
    <property type="entry name" value="lambda repressor-like DNA-binding domains"/>
    <property type="match status" value="1"/>
</dbReference>
<dbReference type="SMART" id="SM00530">
    <property type="entry name" value="HTH_XRE"/>
    <property type="match status" value="1"/>
</dbReference>
<keyword evidence="1" id="KW-0238">DNA-binding</keyword>
<name>A0ABU3R788_9BACL</name>
<dbReference type="InterPro" id="IPR010982">
    <property type="entry name" value="Lambda_DNA-bd_dom_sf"/>
</dbReference>
<gene>
    <name evidence="3" type="ORF">RQP52_03485</name>
</gene>
<dbReference type="PANTHER" id="PTHR46558:SF11">
    <property type="entry name" value="HTH-TYPE TRANSCRIPTIONAL REGULATOR XRE"/>
    <property type="match status" value="1"/>
</dbReference>
<evidence type="ECO:0000256" key="1">
    <source>
        <dbReference type="ARBA" id="ARBA00023125"/>
    </source>
</evidence>
<dbReference type="Proteomes" id="UP001260980">
    <property type="component" value="Unassembled WGS sequence"/>
</dbReference>
<evidence type="ECO:0000313" key="4">
    <source>
        <dbReference type="Proteomes" id="UP001260980"/>
    </source>
</evidence>
<evidence type="ECO:0000313" key="3">
    <source>
        <dbReference type="EMBL" id="MDU0200135.1"/>
    </source>
</evidence>
<evidence type="ECO:0000259" key="2">
    <source>
        <dbReference type="PROSITE" id="PS50943"/>
    </source>
</evidence>
<comment type="caution">
    <text evidence="3">The sequence shown here is derived from an EMBL/GenBank/DDBJ whole genome shotgun (WGS) entry which is preliminary data.</text>
</comment>
<accession>A0ABU3R788</accession>
<dbReference type="Gene3D" id="1.10.260.40">
    <property type="entry name" value="lambda repressor-like DNA-binding domains"/>
    <property type="match status" value="1"/>
</dbReference>
<dbReference type="CDD" id="cd00093">
    <property type="entry name" value="HTH_XRE"/>
    <property type="match status" value="1"/>
</dbReference>
<protein>
    <submittedName>
        <fullName evidence="3">Helix-turn-helix domain-containing protein</fullName>
    </submittedName>
</protein>
<sequence>MKIGQRLTELREKKGLTQDQMAEVLGIKRARYNSWENNIAKPDIDFIDKLADFHKVSSDSILGRNHITESNLPSWATSKDKRDFKKMLQEDLPVMFDGVPIEGESRQRVLDVLTGLFWEAKEMNKKTYGRKKDIKTNTTEDDKE</sequence>
<keyword evidence="4" id="KW-1185">Reference proteome</keyword>
<dbReference type="EMBL" id="JAWCUD010000001">
    <property type="protein sequence ID" value="MDU0200135.1"/>
    <property type="molecule type" value="Genomic_DNA"/>
</dbReference>
<feature type="domain" description="HTH cro/C1-type" evidence="2">
    <location>
        <begin position="7"/>
        <end position="61"/>
    </location>
</feature>
<dbReference type="RefSeq" id="WP_315949487.1">
    <property type="nucleotide sequence ID" value="NZ_JAWCUD010000001.1"/>
</dbReference>
<dbReference type="PANTHER" id="PTHR46558">
    <property type="entry name" value="TRACRIPTIONAL REGULATORY PROTEIN-RELATED-RELATED"/>
    <property type="match status" value="1"/>
</dbReference>
<proteinExistence type="predicted"/>
<dbReference type="InterPro" id="IPR001387">
    <property type="entry name" value="Cro/C1-type_HTH"/>
</dbReference>
<dbReference type="PROSITE" id="PS50943">
    <property type="entry name" value="HTH_CROC1"/>
    <property type="match status" value="1"/>
</dbReference>
<reference evidence="3 4" key="1">
    <citation type="submission" date="2023-10" db="EMBL/GenBank/DDBJ databases">
        <title>Paenibacillus strain PFR10 Genome sequencing and assembly.</title>
        <authorList>
            <person name="Kim I."/>
        </authorList>
    </citation>
    <scope>NUCLEOTIDE SEQUENCE [LARGE SCALE GENOMIC DNA]</scope>
    <source>
        <strain evidence="3 4">PFR10</strain>
    </source>
</reference>